<keyword evidence="3" id="KW-1185">Reference proteome</keyword>
<dbReference type="PANTHER" id="PTHR35392:SF3">
    <property type="entry name" value="ZN(2)-C6 FUNGAL-TYPE DOMAIN-CONTAINING PROTEIN"/>
    <property type="match status" value="1"/>
</dbReference>
<dbReference type="EMBL" id="JAADYS010000600">
    <property type="protein sequence ID" value="KAF4468527.1"/>
    <property type="molecule type" value="Genomic_DNA"/>
</dbReference>
<evidence type="ECO:0000313" key="2">
    <source>
        <dbReference type="EMBL" id="KAF4468527.1"/>
    </source>
</evidence>
<dbReference type="OrthoDB" id="5362630at2759"/>
<reference evidence="2 3" key="1">
    <citation type="submission" date="2020-01" db="EMBL/GenBank/DDBJ databases">
        <title>Identification and distribution of gene clusters putatively required for synthesis of sphingolipid metabolism inhibitors in phylogenetically diverse species of the filamentous fungus Fusarium.</title>
        <authorList>
            <person name="Kim H.-S."/>
            <person name="Busman M."/>
            <person name="Brown D.W."/>
            <person name="Divon H."/>
            <person name="Uhlig S."/>
            <person name="Proctor R.H."/>
        </authorList>
    </citation>
    <scope>NUCLEOTIDE SEQUENCE [LARGE SCALE GENOMIC DNA]</scope>
    <source>
        <strain evidence="2 3">NRRL 20459</strain>
    </source>
</reference>
<sequence length="672" mass="76198">MAQLPPSSGYNDALLDPVPSGTQERQRDVERCDTNTPEFLLDQFSFGLDSQFLDPTMESQPQPTGCSPTAASTTNVVPNWGELMGVSRILPVDDLCEVNYNPFPTVAQPELRAPGSQRSSMTLPAEDGSPAFDCQPVQQGQWPLGMLPVPLDTRSVTIRSDRTVGASPMTLTLSTSSSSIDHNRSGSVEGGGLIFVSHGQPEPKSNEKKRGVIDLQGSDVKEKTIKYSEDGRVQGLEMVMGTPNHKTKGPSSLEAKRAAANCRKKGGACEGCQRRKTTSTTAEFEQSSKMIRLCQLPGEELEVHVCQFEPQEDDKVHLRERDEDGREHVLEMPPYCLARVEQIKKNMEQYIQQTRDKYLETLRGGAEITRLVTETAMEYARQRRGTMTEMALNMWAYSRVIEKQWKICGDDTLGVSEPTDPKSPWYGFVPVTPLMDVQLDQIVIQQMLNPLRMKLLAKFDATIRDSKPEEWFDCYLTIFILLNHVEAASVHGHNIAKAWGSNTLRSIQKQRYSDMTLAEGWFHAAKILLSRFHFISNGSAPFWLNWDTKIKQCHQLDTQQKIFIRRTQELMKGKDTQLEELRAKHRYEQDLYWTHQLFERKWKPGVPHIVEEYRGSREAQSEKGQCSFAVDDTEDRVSKILIKETSQVQHIVNLPMNKIDLPLRQYVTLICC</sequence>
<feature type="compositionally biased region" description="Polar residues" evidence="1">
    <location>
        <begin position="1"/>
        <end position="10"/>
    </location>
</feature>
<gene>
    <name evidence="2" type="ORF">FALBO_4582</name>
</gene>
<feature type="region of interest" description="Disordered" evidence="1">
    <location>
        <begin position="1"/>
        <end position="30"/>
    </location>
</feature>
<evidence type="ECO:0000256" key="1">
    <source>
        <dbReference type="SAM" id="MobiDB-lite"/>
    </source>
</evidence>
<evidence type="ECO:0000313" key="3">
    <source>
        <dbReference type="Proteomes" id="UP000554235"/>
    </source>
</evidence>
<dbReference type="InterPro" id="IPR052973">
    <property type="entry name" value="Fungal_sec-metab_reg_TF"/>
</dbReference>
<name>A0A8H4PKQ7_9HYPO</name>
<protein>
    <submittedName>
        <fullName evidence="2">Uncharacterized protein</fullName>
    </submittedName>
</protein>
<proteinExistence type="predicted"/>
<dbReference type="PANTHER" id="PTHR35392">
    <property type="entry name" value="ZN(II)2CYS6 TRANSCRIPTION FACTOR (EUROFUNG)-RELATED-RELATED"/>
    <property type="match status" value="1"/>
</dbReference>
<organism evidence="2 3">
    <name type="scientific">Fusarium albosuccineum</name>
    <dbReference type="NCBI Taxonomy" id="1237068"/>
    <lineage>
        <taxon>Eukaryota</taxon>
        <taxon>Fungi</taxon>
        <taxon>Dikarya</taxon>
        <taxon>Ascomycota</taxon>
        <taxon>Pezizomycotina</taxon>
        <taxon>Sordariomycetes</taxon>
        <taxon>Hypocreomycetidae</taxon>
        <taxon>Hypocreales</taxon>
        <taxon>Nectriaceae</taxon>
        <taxon>Fusarium</taxon>
        <taxon>Fusarium decemcellulare species complex</taxon>
    </lineage>
</organism>
<accession>A0A8H4PKQ7</accession>
<comment type="caution">
    <text evidence="2">The sequence shown here is derived from an EMBL/GenBank/DDBJ whole genome shotgun (WGS) entry which is preliminary data.</text>
</comment>
<dbReference type="Proteomes" id="UP000554235">
    <property type="component" value="Unassembled WGS sequence"/>
</dbReference>
<dbReference type="AlphaFoldDB" id="A0A8H4PKQ7"/>